<accession>A0ABW7VV63</accession>
<dbReference type="InterPro" id="IPR011234">
    <property type="entry name" value="Fumarylacetoacetase-like_C"/>
</dbReference>
<evidence type="ECO:0000259" key="3">
    <source>
        <dbReference type="Pfam" id="PF01557"/>
    </source>
</evidence>
<comment type="caution">
    <text evidence="4">The sequence shown here is derived from an EMBL/GenBank/DDBJ whole genome shotgun (WGS) entry which is preliminary data.</text>
</comment>
<gene>
    <name evidence="4" type="ORF">ACH49Z_02190</name>
</gene>
<dbReference type="EMBL" id="JBIRYL010000001">
    <property type="protein sequence ID" value="MFI2228647.1"/>
    <property type="molecule type" value="Genomic_DNA"/>
</dbReference>
<evidence type="ECO:0000256" key="1">
    <source>
        <dbReference type="ARBA" id="ARBA00010211"/>
    </source>
</evidence>
<dbReference type="PANTHER" id="PTHR42796:SF4">
    <property type="entry name" value="FUMARYLACETOACETATE HYDROLASE DOMAIN-CONTAINING PROTEIN 2A"/>
    <property type="match status" value="1"/>
</dbReference>
<sequence>MRYATIAIENEHRLAQVGEDGNWRPALDGTTLRDLIEGQLPAAFGDPVPEPDFVLPYRPPTIYGIGLNFYDTVRDMGWDAPEQPYLFPKLSSSACGPYDDIVVDETLTTRADWEAELAVVIGQQVRNLAPESTSTAIFGYTAANDISARDLQAADGQWLRGKGLDTFCPLGPAVVTADEIPDPQNVGIRTWLDGELVQDGNTADMIFTIAELISYCSRHFTLYPGDMILTGTPAGCGDFRNPPIALRPGNIVEVEVAGIGRHRNKVAAPGKPAGAGADSISN</sequence>
<feature type="domain" description="Fumarylacetoacetase-like C-terminal" evidence="3">
    <location>
        <begin position="61"/>
        <end position="266"/>
    </location>
</feature>
<dbReference type="PANTHER" id="PTHR42796">
    <property type="entry name" value="FUMARYLACETOACETATE HYDROLASE DOMAIN-CONTAINING PROTEIN 2A-RELATED"/>
    <property type="match status" value="1"/>
</dbReference>
<comment type="similarity">
    <text evidence="1">Belongs to the FAH family.</text>
</comment>
<dbReference type="RefSeq" id="WP_397058962.1">
    <property type="nucleotide sequence ID" value="NZ_JBIRYL010000001.1"/>
</dbReference>
<reference evidence="4 5" key="1">
    <citation type="submission" date="2024-10" db="EMBL/GenBank/DDBJ databases">
        <title>The Natural Products Discovery Center: Release of the First 8490 Sequenced Strains for Exploring Actinobacteria Biosynthetic Diversity.</title>
        <authorList>
            <person name="Kalkreuter E."/>
            <person name="Kautsar S.A."/>
            <person name="Yang D."/>
            <person name="Bader C.D."/>
            <person name="Teijaro C.N."/>
            <person name="Fluegel L."/>
            <person name="Davis C.M."/>
            <person name="Simpson J.R."/>
            <person name="Lauterbach L."/>
            <person name="Steele A.D."/>
            <person name="Gui C."/>
            <person name="Meng S."/>
            <person name="Li G."/>
            <person name="Viehrig K."/>
            <person name="Ye F."/>
            <person name="Su P."/>
            <person name="Kiefer A.F."/>
            <person name="Nichols A."/>
            <person name="Cepeda A.J."/>
            <person name="Yan W."/>
            <person name="Fan B."/>
            <person name="Jiang Y."/>
            <person name="Adhikari A."/>
            <person name="Zheng C.-J."/>
            <person name="Schuster L."/>
            <person name="Cowan T.M."/>
            <person name="Smanski M.J."/>
            <person name="Chevrette M.G."/>
            <person name="De Carvalho L.P.S."/>
            <person name="Shen B."/>
        </authorList>
    </citation>
    <scope>NUCLEOTIDE SEQUENCE [LARGE SCALE GENOMIC DNA]</scope>
    <source>
        <strain evidence="4 5">NPDC019377</strain>
    </source>
</reference>
<keyword evidence="2" id="KW-0479">Metal-binding</keyword>
<protein>
    <submittedName>
        <fullName evidence="4">Fumarylacetoacetate hydrolase family protein</fullName>
    </submittedName>
</protein>
<evidence type="ECO:0000313" key="5">
    <source>
        <dbReference type="Proteomes" id="UP001611494"/>
    </source>
</evidence>
<evidence type="ECO:0000313" key="4">
    <source>
        <dbReference type="EMBL" id="MFI2228647.1"/>
    </source>
</evidence>
<dbReference type="InterPro" id="IPR036663">
    <property type="entry name" value="Fumarylacetoacetase_C_sf"/>
</dbReference>
<evidence type="ECO:0000256" key="2">
    <source>
        <dbReference type="ARBA" id="ARBA00022723"/>
    </source>
</evidence>
<organism evidence="4 5">
    <name type="scientific">Nocardia testacea</name>
    <dbReference type="NCBI Taxonomy" id="248551"/>
    <lineage>
        <taxon>Bacteria</taxon>
        <taxon>Bacillati</taxon>
        <taxon>Actinomycetota</taxon>
        <taxon>Actinomycetes</taxon>
        <taxon>Mycobacteriales</taxon>
        <taxon>Nocardiaceae</taxon>
        <taxon>Nocardia</taxon>
    </lineage>
</organism>
<proteinExistence type="inferred from homology"/>
<dbReference type="Gene3D" id="3.90.850.10">
    <property type="entry name" value="Fumarylacetoacetase-like, C-terminal domain"/>
    <property type="match status" value="1"/>
</dbReference>
<keyword evidence="4" id="KW-0378">Hydrolase</keyword>
<dbReference type="Proteomes" id="UP001611494">
    <property type="component" value="Unassembled WGS sequence"/>
</dbReference>
<dbReference type="InterPro" id="IPR051121">
    <property type="entry name" value="FAH"/>
</dbReference>
<dbReference type="Pfam" id="PF01557">
    <property type="entry name" value="FAA_hydrolase"/>
    <property type="match status" value="1"/>
</dbReference>
<dbReference type="GO" id="GO:0016787">
    <property type="term" value="F:hydrolase activity"/>
    <property type="evidence" value="ECO:0007669"/>
    <property type="project" value="UniProtKB-KW"/>
</dbReference>
<dbReference type="SUPFAM" id="SSF56529">
    <property type="entry name" value="FAH"/>
    <property type="match status" value="1"/>
</dbReference>
<keyword evidence="5" id="KW-1185">Reference proteome</keyword>
<name>A0ABW7VV63_9NOCA</name>